<comment type="caution">
    <text evidence="1">The sequence shown here is derived from an EMBL/GenBank/DDBJ whole genome shotgun (WGS) entry which is preliminary data.</text>
</comment>
<dbReference type="EMBL" id="LSRX01000575">
    <property type="protein sequence ID" value="OLP93585.1"/>
    <property type="molecule type" value="Genomic_DNA"/>
</dbReference>
<sequence length="259" mass="28159">MFDTRETDPFSLECSPAQADSAALDCSYLFTTPLIELLDLALEVSGEIFVQIVQALVVLAADGYPRAIRSTPARRNAALRAHDGNAENAASEALEEDDCAEELRERLLRLVPVVGLPSSLLYPLWKLLRRTCLVASLFGHDLQQESVLASVLLAAAGLGATPLGERRLEMAAKALWQRIAGRWAKSLPVAALLAQLLDLQGLADNAVLQHFRDGPGVQDFRPELDPEPTLADFLQLLREAGRQTLEAAAGVARTWRSEA</sequence>
<evidence type="ECO:0000313" key="1">
    <source>
        <dbReference type="EMBL" id="OLP93585.1"/>
    </source>
</evidence>
<keyword evidence="2" id="KW-1185">Reference proteome</keyword>
<name>A0A1Q9DEM4_SYMMI</name>
<dbReference type="Proteomes" id="UP000186817">
    <property type="component" value="Unassembled WGS sequence"/>
</dbReference>
<reference evidence="1 2" key="1">
    <citation type="submission" date="2016-02" db="EMBL/GenBank/DDBJ databases">
        <title>Genome analysis of coral dinoflagellate symbionts highlights evolutionary adaptations to a symbiotic lifestyle.</title>
        <authorList>
            <person name="Aranda M."/>
            <person name="Li Y."/>
            <person name="Liew Y.J."/>
            <person name="Baumgarten S."/>
            <person name="Simakov O."/>
            <person name="Wilson M."/>
            <person name="Piel J."/>
            <person name="Ashoor H."/>
            <person name="Bougouffa S."/>
            <person name="Bajic V.B."/>
            <person name="Ryu T."/>
            <person name="Ravasi T."/>
            <person name="Bayer T."/>
            <person name="Micklem G."/>
            <person name="Kim H."/>
            <person name="Bhak J."/>
            <person name="Lajeunesse T.C."/>
            <person name="Voolstra C.R."/>
        </authorList>
    </citation>
    <scope>NUCLEOTIDE SEQUENCE [LARGE SCALE GENOMIC DNA]</scope>
    <source>
        <strain evidence="1 2">CCMP2467</strain>
    </source>
</reference>
<protein>
    <submittedName>
        <fullName evidence="1">Uncharacterized protein</fullName>
    </submittedName>
</protein>
<organism evidence="1 2">
    <name type="scientific">Symbiodinium microadriaticum</name>
    <name type="common">Dinoflagellate</name>
    <name type="synonym">Zooxanthella microadriatica</name>
    <dbReference type="NCBI Taxonomy" id="2951"/>
    <lineage>
        <taxon>Eukaryota</taxon>
        <taxon>Sar</taxon>
        <taxon>Alveolata</taxon>
        <taxon>Dinophyceae</taxon>
        <taxon>Suessiales</taxon>
        <taxon>Symbiodiniaceae</taxon>
        <taxon>Symbiodinium</taxon>
    </lineage>
</organism>
<dbReference type="OrthoDB" id="439488at2759"/>
<accession>A0A1Q9DEM4</accession>
<evidence type="ECO:0000313" key="2">
    <source>
        <dbReference type="Proteomes" id="UP000186817"/>
    </source>
</evidence>
<proteinExistence type="predicted"/>
<gene>
    <name evidence="1" type="ORF">AK812_SmicGene24486</name>
</gene>
<dbReference type="AlphaFoldDB" id="A0A1Q9DEM4"/>